<dbReference type="EMBL" id="JACCKB010000003">
    <property type="protein sequence ID" value="NYZ65111.1"/>
    <property type="molecule type" value="Genomic_DNA"/>
</dbReference>
<name>A0A853I592_9GAMM</name>
<dbReference type="RefSeq" id="WP_180567136.1">
    <property type="nucleotide sequence ID" value="NZ_JACCKB010000003.1"/>
</dbReference>
<sequence>MKYIHCSSYFILAFFLIFIGNGVLSIEAIAEEKTEKAKKTSCKQINILLYNEYPPLYWKSGNGYKGAAIKIASQFFNAMSIKINFIVLHSYFKVIKSIKSEQAHLIPISNINAPKLLSLVEPNYYSSDIGIYALNTNMLPLDQFLKDSFYKVSAINLDINQIELTNIPAHHFNYRYGDINTYFRRLKKGIFRYLIADKTYFGILNNHPDLKNIKLSKYSLGKMNIHYAFSNLYPCKKIRQDFTAFLGSLVNSKEAEEIINNAYLEYYY</sequence>
<dbReference type="AlphaFoldDB" id="A0A853I592"/>
<dbReference type="SUPFAM" id="SSF53850">
    <property type="entry name" value="Periplasmic binding protein-like II"/>
    <property type="match status" value="1"/>
</dbReference>
<dbReference type="Proteomes" id="UP000569732">
    <property type="component" value="Unassembled WGS sequence"/>
</dbReference>
<protein>
    <recommendedName>
        <fullName evidence="3">Solute-binding protein family 3/N-terminal domain-containing protein</fullName>
    </recommendedName>
</protein>
<organism evidence="1 2">
    <name type="scientific">Spartinivicinus marinus</name>
    <dbReference type="NCBI Taxonomy" id="2994442"/>
    <lineage>
        <taxon>Bacteria</taxon>
        <taxon>Pseudomonadati</taxon>
        <taxon>Pseudomonadota</taxon>
        <taxon>Gammaproteobacteria</taxon>
        <taxon>Oceanospirillales</taxon>
        <taxon>Zooshikellaceae</taxon>
        <taxon>Spartinivicinus</taxon>
    </lineage>
</organism>
<keyword evidence="2" id="KW-1185">Reference proteome</keyword>
<gene>
    <name evidence="1" type="ORF">H0A36_03755</name>
</gene>
<evidence type="ECO:0000313" key="2">
    <source>
        <dbReference type="Proteomes" id="UP000569732"/>
    </source>
</evidence>
<reference evidence="1 2" key="1">
    <citation type="submission" date="2020-07" db="EMBL/GenBank/DDBJ databases">
        <title>Endozoicomonas sp. nov., isolated from sediment.</title>
        <authorList>
            <person name="Gu T."/>
        </authorList>
    </citation>
    <scope>NUCLEOTIDE SEQUENCE [LARGE SCALE GENOMIC DNA]</scope>
    <source>
        <strain evidence="1 2">SM1973</strain>
    </source>
</reference>
<comment type="caution">
    <text evidence="1">The sequence shown here is derived from an EMBL/GenBank/DDBJ whole genome shotgun (WGS) entry which is preliminary data.</text>
</comment>
<proteinExistence type="predicted"/>
<dbReference type="Gene3D" id="3.40.190.10">
    <property type="entry name" value="Periplasmic binding protein-like II"/>
    <property type="match status" value="2"/>
</dbReference>
<evidence type="ECO:0008006" key="3">
    <source>
        <dbReference type="Google" id="ProtNLM"/>
    </source>
</evidence>
<accession>A0A853I592</accession>
<evidence type="ECO:0000313" key="1">
    <source>
        <dbReference type="EMBL" id="NYZ65111.1"/>
    </source>
</evidence>